<dbReference type="InterPro" id="IPR036728">
    <property type="entry name" value="PBP_GOBP_sf"/>
</dbReference>
<dbReference type="CDD" id="cd23992">
    <property type="entry name" value="PBP_GOBP"/>
    <property type="match status" value="1"/>
</dbReference>
<dbReference type="Gene3D" id="1.10.238.20">
    <property type="entry name" value="Pheromone/general odorant binding protein domain"/>
    <property type="match status" value="1"/>
</dbReference>
<name>A0A7R8YYY2_HERIL</name>
<proteinExistence type="predicted"/>
<protein>
    <submittedName>
        <fullName evidence="1">Uncharacterized protein</fullName>
    </submittedName>
</protein>
<dbReference type="AlphaFoldDB" id="A0A7R8YYY2"/>
<gene>
    <name evidence="1" type="ORF">HERILL_LOCUS9945</name>
</gene>
<dbReference type="EMBL" id="LR899012">
    <property type="protein sequence ID" value="CAD7087225.1"/>
    <property type="molecule type" value="Genomic_DNA"/>
</dbReference>
<keyword evidence="2" id="KW-1185">Reference proteome</keyword>
<dbReference type="Pfam" id="PF01395">
    <property type="entry name" value="PBP_GOBP"/>
    <property type="match status" value="1"/>
</dbReference>
<accession>A0A7R8YYY2</accession>
<organism evidence="1 2">
    <name type="scientific">Hermetia illucens</name>
    <name type="common">Black soldier fly</name>
    <dbReference type="NCBI Taxonomy" id="343691"/>
    <lineage>
        <taxon>Eukaryota</taxon>
        <taxon>Metazoa</taxon>
        <taxon>Ecdysozoa</taxon>
        <taxon>Arthropoda</taxon>
        <taxon>Hexapoda</taxon>
        <taxon>Insecta</taxon>
        <taxon>Pterygota</taxon>
        <taxon>Neoptera</taxon>
        <taxon>Endopterygota</taxon>
        <taxon>Diptera</taxon>
        <taxon>Brachycera</taxon>
        <taxon>Stratiomyomorpha</taxon>
        <taxon>Stratiomyidae</taxon>
        <taxon>Hermetiinae</taxon>
        <taxon>Hermetia</taxon>
    </lineage>
</organism>
<dbReference type="GO" id="GO:0005549">
    <property type="term" value="F:odorant binding"/>
    <property type="evidence" value="ECO:0007669"/>
    <property type="project" value="InterPro"/>
</dbReference>
<reference evidence="1 2" key="1">
    <citation type="submission" date="2020-11" db="EMBL/GenBank/DDBJ databases">
        <authorList>
            <person name="Wallbank WR R."/>
            <person name="Pardo Diaz C."/>
            <person name="Kozak K."/>
            <person name="Martin S."/>
            <person name="Jiggins C."/>
            <person name="Moest M."/>
            <person name="Warren A I."/>
            <person name="Generalovic N T."/>
            <person name="Byers J.R.P. K."/>
            <person name="Montejo-Kovacevich G."/>
            <person name="Yen C E."/>
        </authorList>
    </citation>
    <scope>NUCLEOTIDE SEQUENCE [LARGE SCALE GENOMIC DNA]</scope>
</reference>
<dbReference type="Proteomes" id="UP000594454">
    <property type="component" value="Chromosome 4"/>
</dbReference>
<evidence type="ECO:0000313" key="2">
    <source>
        <dbReference type="Proteomes" id="UP000594454"/>
    </source>
</evidence>
<dbReference type="SUPFAM" id="SSF47565">
    <property type="entry name" value="Insect pheromone/odorant-binding proteins"/>
    <property type="match status" value="1"/>
</dbReference>
<sequence length="163" mass="18401">MDTLNTISHKLRGPFRTPCHHLSLYFINVAAKPFQPASQQQFKQIFNECLKSSNASPELAKLLSTNVYPETSEVDHILRCQVSRLGIFVDSSTGGSSQMGRWPSGYDPDRVMAQFKAAGYSLEPESVSSCLSQYEKLNENEKASKEIRCLVRKAREQRSVLRE</sequence>
<evidence type="ECO:0000313" key="1">
    <source>
        <dbReference type="EMBL" id="CAD7087225.1"/>
    </source>
</evidence>
<dbReference type="InterPro" id="IPR006170">
    <property type="entry name" value="PBP/GOBP"/>
</dbReference>
<dbReference type="InParanoid" id="A0A7R8YYY2"/>